<keyword evidence="8" id="KW-0630">Potassium</keyword>
<organism evidence="14 15">
    <name type="scientific">Longimicrobium terrae</name>
    <dbReference type="NCBI Taxonomy" id="1639882"/>
    <lineage>
        <taxon>Bacteria</taxon>
        <taxon>Pseudomonadati</taxon>
        <taxon>Gemmatimonadota</taxon>
        <taxon>Longimicrobiia</taxon>
        <taxon>Longimicrobiales</taxon>
        <taxon>Longimicrobiaceae</taxon>
        <taxon>Longimicrobium</taxon>
    </lineage>
</organism>
<keyword evidence="4" id="KW-1003">Cell membrane</keyword>
<comment type="caution">
    <text evidence="14">The sequence shown here is derived from an EMBL/GenBank/DDBJ whole genome shotgun (WGS) entry which is preliminary data.</text>
</comment>
<evidence type="ECO:0000256" key="1">
    <source>
        <dbReference type="ARBA" id="ARBA00004651"/>
    </source>
</evidence>
<dbReference type="GO" id="GO:0015297">
    <property type="term" value="F:antiporter activity"/>
    <property type="evidence" value="ECO:0007669"/>
    <property type="project" value="UniProtKB-KW"/>
</dbReference>
<name>A0A841H6D3_9BACT</name>
<keyword evidence="5" id="KW-0997">Cell inner membrane</keyword>
<evidence type="ECO:0000256" key="4">
    <source>
        <dbReference type="ARBA" id="ARBA00022475"/>
    </source>
</evidence>
<dbReference type="InterPro" id="IPR006153">
    <property type="entry name" value="Cation/H_exchanger_TM"/>
</dbReference>
<evidence type="ECO:0000256" key="2">
    <source>
        <dbReference type="ARBA" id="ARBA00022448"/>
    </source>
</evidence>
<gene>
    <name evidence="14" type="ORF">HNQ61_005208</name>
</gene>
<accession>A0A841H6D3</accession>
<feature type="transmembrane region" description="Helical" evidence="12">
    <location>
        <begin position="120"/>
        <end position="142"/>
    </location>
</feature>
<comment type="subcellular location">
    <subcellularLocation>
        <location evidence="1">Cell membrane</location>
        <topology evidence="1">Multi-pass membrane protein</topology>
    </subcellularLocation>
</comment>
<evidence type="ECO:0000256" key="3">
    <source>
        <dbReference type="ARBA" id="ARBA00022449"/>
    </source>
</evidence>
<dbReference type="SUPFAM" id="SSF56176">
    <property type="entry name" value="FAD-binding/transporter-associated domain-like"/>
    <property type="match status" value="1"/>
</dbReference>
<dbReference type="NCBIfam" id="NF003714">
    <property type="entry name" value="PRK05326.1-1"/>
    <property type="match status" value="1"/>
</dbReference>
<dbReference type="Gene3D" id="3.30.70.1450">
    <property type="entry name" value="Regulator of K+ conductance, C-terminal domain"/>
    <property type="match status" value="1"/>
</dbReference>
<feature type="transmembrane region" description="Helical" evidence="12">
    <location>
        <begin position="332"/>
        <end position="354"/>
    </location>
</feature>
<protein>
    <submittedName>
        <fullName evidence="14">Cell volume regulation protein A</fullName>
    </submittedName>
</protein>
<feature type="domain" description="RCK C-terminal" evidence="13">
    <location>
        <begin position="403"/>
        <end position="484"/>
    </location>
</feature>
<dbReference type="InterPro" id="IPR038770">
    <property type="entry name" value="Na+/solute_symporter_sf"/>
</dbReference>
<dbReference type="GO" id="GO:0050660">
    <property type="term" value="F:flavin adenine dinucleotide binding"/>
    <property type="evidence" value="ECO:0007669"/>
    <property type="project" value="InterPro"/>
</dbReference>
<keyword evidence="9 12" id="KW-1133">Transmembrane helix</keyword>
<feature type="transmembrane region" description="Helical" evidence="12">
    <location>
        <begin position="270"/>
        <end position="291"/>
    </location>
</feature>
<dbReference type="SUPFAM" id="SSF116726">
    <property type="entry name" value="TrkA C-terminal domain-like"/>
    <property type="match status" value="1"/>
</dbReference>
<dbReference type="Gene3D" id="1.20.1530.20">
    <property type="match status" value="1"/>
</dbReference>
<keyword evidence="2" id="KW-0813">Transport</keyword>
<dbReference type="Pfam" id="PF00999">
    <property type="entry name" value="Na_H_Exchanger"/>
    <property type="match status" value="1"/>
</dbReference>
<feature type="transmembrane region" description="Helical" evidence="12">
    <location>
        <begin position="32"/>
        <end position="51"/>
    </location>
</feature>
<feature type="transmembrane region" description="Helical" evidence="12">
    <location>
        <begin position="366"/>
        <end position="386"/>
    </location>
</feature>
<evidence type="ECO:0000313" key="15">
    <source>
        <dbReference type="Proteomes" id="UP000582837"/>
    </source>
</evidence>
<dbReference type="PANTHER" id="PTHR32507">
    <property type="entry name" value="NA(+)/H(+) ANTIPORTER 1"/>
    <property type="match status" value="1"/>
</dbReference>
<dbReference type="PANTHER" id="PTHR32507:SF7">
    <property type="entry name" value="K(+)_H(+) ANTIPORTER NHAP2"/>
    <property type="match status" value="1"/>
</dbReference>
<keyword evidence="7 12" id="KW-0812">Transmembrane</keyword>
<keyword evidence="6" id="KW-0633">Potassium transport</keyword>
<evidence type="ECO:0000259" key="13">
    <source>
        <dbReference type="PROSITE" id="PS51202"/>
    </source>
</evidence>
<reference evidence="14 15" key="1">
    <citation type="submission" date="2020-08" db="EMBL/GenBank/DDBJ databases">
        <title>Genomic Encyclopedia of Type Strains, Phase IV (KMG-IV): sequencing the most valuable type-strain genomes for metagenomic binning, comparative biology and taxonomic classification.</title>
        <authorList>
            <person name="Goeker M."/>
        </authorList>
    </citation>
    <scope>NUCLEOTIDE SEQUENCE [LARGE SCALE GENOMIC DNA]</scope>
    <source>
        <strain evidence="14 15">DSM 29007</strain>
    </source>
</reference>
<evidence type="ECO:0000256" key="9">
    <source>
        <dbReference type="ARBA" id="ARBA00022989"/>
    </source>
</evidence>
<feature type="transmembrane region" description="Helical" evidence="12">
    <location>
        <begin position="217"/>
        <end position="239"/>
    </location>
</feature>
<dbReference type="GO" id="GO:0008324">
    <property type="term" value="F:monoatomic cation transmembrane transporter activity"/>
    <property type="evidence" value="ECO:0007669"/>
    <property type="project" value="InterPro"/>
</dbReference>
<evidence type="ECO:0000256" key="6">
    <source>
        <dbReference type="ARBA" id="ARBA00022538"/>
    </source>
</evidence>
<sequence length="566" mass="59250">MFAVEGLILSGAVLVLIGIASSRFSSRFGMPALALFIAIGMLAGSEGIGGISFDSFILAHGLGTVALAVILFDGGLRTHVSTLRPALAPALSLATVGVLVTAAITGAAAMYVLGLRPLEGLLLGSIVASTDAAAVFTVLRFSGLRLPERLANTLELESGSNDPMAVFLTLGVLELLLGQIEPGWPLVRLFLMQMGVGAAVGLLVGRIAHLLLVKVELAAAGLYPVFAAAAGLLAFGLAAELHGSGFLAVYLAGIVVGNGRVPFQRGILQFLDGMAWLSQITLFVLLGLLIYPSRLMEVAGPGLLVTAVLVLIARPVAVLVALFPLRFTGRELAFVSWAGLKGAVPIVLGTYPLLLGLPGGERLFDIVFFVVLVSAVTQGWTLPAVARALGLQQPGVANAPATLEITTLRNADADIVEYTVDEGGWMAGRSLRDVALPAGAVVAMITRGESIIPPRGSTRVEPGDRLFFVLNSSARRVMDRVLAGSHATAPEGGTEFPLAGDTTLAELEEFYGVHVEADPEWTLDDLMHARLGERVAEGRGITTGEVKLHIRRLHGTRVDEVGLRLL</sequence>
<dbReference type="RefSeq" id="WP_170038432.1">
    <property type="nucleotide sequence ID" value="NZ_JABDTL010000002.1"/>
</dbReference>
<dbReference type="NCBIfam" id="NF003715">
    <property type="entry name" value="PRK05326.1-2"/>
    <property type="match status" value="1"/>
</dbReference>
<dbReference type="NCBIfam" id="NF003716">
    <property type="entry name" value="PRK05326.1-3"/>
    <property type="match status" value="1"/>
</dbReference>
<feature type="transmembrane region" description="Helical" evidence="12">
    <location>
        <begin position="245"/>
        <end position="263"/>
    </location>
</feature>
<dbReference type="PROSITE" id="PS51202">
    <property type="entry name" value="RCK_C"/>
    <property type="match status" value="1"/>
</dbReference>
<keyword evidence="10" id="KW-0406">Ion transport</keyword>
<dbReference type="InterPro" id="IPR005170">
    <property type="entry name" value="Transptr-assoc_dom"/>
</dbReference>
<dbReference type="GO" id="GO:0005886">
    <property type="term" value="C:plasma membrane"/>
    <property type="evidence" value="ECO:0007669"/>
    <property type="project" value="UniProtKB-SubCell"/>
</dbReference>
<dbReference type="InterPro" id="IPR006037">
    <property type="entry name" value="RCK_C"/>
</dbReference>
<evidence type="ECO:0000256" key="5">
    <source>
        <dbReference type="ARBA" id="ARBA00022519"/>
    </source>
</evidence>
<dbReference type="InterPro" id="IPR036318">
    <property type="entry name" value="FAD-bd_PCMH-like_sf"/>
</dbReference>
<evidence type="ECO:0000256" key="8">
    <source>
        <dbReference type="ARBA" id="ARBA00022958"/>
    </source>
</evidence>
<keyword evidence="3" id="KW-0050">Antiport</keyword>
<feature type="transmembrane region" description="Helical" evidence="12">
    <location>
        <begin position="57"/>
        <end position="76"/>
    </location>
</feature>
<dbReference type="GO" id="GO:1902600">
    <property type="term" value="P:proton transmembrane transport"/>
    <property type="evidence" value="ECO:0007669"/>
    <property type="project" value="InterPro"/>
</dbReference>
<dbReference type="InterPro" id="IPR036721">
    <property type="entry name" value="RCK_C_sf"/>
</dbReference>
<keyword evidence="11 12" id="KW-0472">Membrane</keyword>
<feature type="transmembrane region" description="Helical" evidence="12">
    <location>
        <begin position="88"/>
        <end position="114"/>
    </location>
</feature>
<dbReference type="Pfam" id="PF03471">
    <property type="entry name" value="CorC_HlyC"/>
    <property type="match status" value="1"/>
</dbReference>
<evidence type="ECO:0000313" key="14">
    <source>
        <dbReference type="EMBL" id="MBB6073538.1"/>
    </source>
</evidence>
<feature type="transmembrane region" description="Helical" evidence="12">
    <location>
        <begin position="6"/>
        <end position="25"/>
    </location>
</feature>
<dbReference type="Pfam" id="PF02080">
    <property type="entry name" value="TrkA_C"/>
    <property type="match status" value="1"/>
</dbReference>
<feature type="transmembrane region" description="Helical" evidence="12">
    <location>
        <begin position="303"/>
        <end position="325"/>
    </location>
</feature>
<dbReference type="EMBL" id="JACHIA010000025">
    <property type="protein sequence ID" value="MBB6073538.1"/>
    <property type="molecule type" value="Genomic_DNA"/>
</dbReference>
<evidence type="ECO:0000256" key="10">
    <source>
        <dbReference type="ARBA" id="ARBA00023065"/>
    </source>
</evidence>
<keyword evidence="15" id="KW-1185">Reference proteome</keyword>
<feature type="transmembrane region" description="Helical" evidence="12">
    <location>
        <begin position="186"/>
        <end position="205"/>
    </location>
</feature>
<evidence type="ECO:0000256" key="11">
    <source>
        <dbReference type="ARBA" id="ARBA00023136"/>
    </source>
</evidence>
<dbReference type="GO" id="GO:0006813">
    <property type="term" value="P:potassium ion transport"/>
    <property type="evidence" value="ECO:0007669"/>
    <property type="project" value="UniProtKB-KW"/>
</dbReference>
<dbReference type="Proteomes" id="UP000582837">
    <property type="component" value="Unassembled WGS sequence"/>
</dbReference>
<proteinExistence type="predicted"/>
<evidence type="ECO:0000256" key="12">
    <source>
        <dbReference type="SAM" id="Phobius"/>
    </source>
</evidence>
<dbReference type="AlphaFoldDB" id="A0A841H6D3"/>
<evidence type="ECO:0000256" key="7">
    <source>
        <dbReference type="ARBA" id="ARBA00022692"/>
    </source>
</evidence>